<dbReference type="InterPro" id="IPR011919">
    <property type="entry name" value="Cell_div_ZipA"/>
</dbReference>
<gene>
    <name evidence="12" type="ORF">SUTH_01740</name>
</gene>
<evidence type="ECO:0000256" key="5">
    <source>
        <dbReference type="ARBA" id="ARBA00022989"/>
    </source>
</evidence>
<dbReference type="GO" id="GO:0005886">
    <property type="term" value="C:plasma membrane"/>
    <property type="evidence" value="ECO:0007669"/>
    <property type="project" value="UniProtKB-SubCell"/>
</dbReference>
<evidence type="ECO:0000256" key="7">
    <source>
        <dbReference type="ARBA" id="ARBA00023306"/>
    </source>
</evidence>
<name>W0SEZ1_9PROT</name>
<protein>
    <recommendedName>
        <fullName evidence="8">Cell division protein ZipA</fullName>
    </recommendedName>
</protein>
<evidence type="ECO:0000256" key="4">
    <source>
        <dbReference type="ARBA" id="ARBA00022692"/>
    </source>
</evidence>
<evidence type="ECO:0000259" key="11">
    <source>
        <dbReference type="SMART" id="SM00771"/>
    </source>
</evidence>
<dbReference type="PANTHER" id="PTHR38685:SF1">
    <property type="entry name" value="CELL DIVISION PROTEIN ZIPA"/>
    <property type="match status" value="1"/>
</dbReference>
<comment type="subcellular location">
    <subcellularLocation>
        <location evidence="9">Cell inner membrane</location>
        <topology evidence="9">Single-pass type I membrane protein</topology>
    </subcellularLocation>
</comment>
<feature type="compositionally biased region" description="Pro residues" evidence="10">
    <location>
        <begin position="105"/>
        <end position="115"/>
    </location>
</feature>
<evidence type="ECO:0000256" key="9">
    <source>
        <dbReference type="RuleBase" id="RU003613"/>
    </source>
</evidence>
<dbReference type="InterPro" id="IPR036765">
    <property type="entry name" value="ZipA_FtsZ-bd_C_sf"/>
</dbReference>
<keyword evidence="7 8" id="KW-0131">Cell cycle</keyword>
<evidence type="ECO:0000256" key="6">
    <source>
        <dbReference type="ARBA" id="ARBA00023136"/>
    </source>
</evidence>
<dbReference type="Proteomes" id="UP000031637">
    <property type="component" value="Chromosome"/>
</dbReference>
<dbReference type="Pfam" id="PF04354">
    <property type="entry name" value="ZipA_C"/>
    <property type="match status" value="1"/>
</dbReference>
<dbReference type="RefSeq" id="WP_041098596.1">
    <property type="nucleotide sequence ID" value="NZ_AP012547.1"/>
</dbReference>
<keyword evidence="2 9" id="KW-0997">Cell inner membrane</keyword>
<dbReference type="SMART" id="SM00771">
    <property type="entry name" value="ZipA_C"/>
    <property type="match status" value="1"/>
</dbReference>
<keyword evidence="1 9" id="KW-1003">Cell membrane</keyword>
<dbReference type="KEGG" id="shd:SUTH_01740"/>
<dbReference type="PANTHER" id="PTHR38685">
    <property type="entry name" value="CELL DIVISION PROTEIN ZIPA"/>
    <property type="match status" value="1"/>
</dbReference>
<feature type="region of interest" description="Disordered" evidence="10">
    <location>
        <begin position="68"/>
        <end position="115"/>
    </location>
</feature>
<keyword evidence="6 9" id="KW-0472">Membrane</keyword>
<keyword evidence="13" id="KW-1185">Reference proteome</keyword>
<dbReference type="InterPro" id="IPR007449">
    <property type="entry name" value="ZipA_FtsZ-bd_C"/>
</dbReference>
<evidence type="ECO:0000256" key="8">
    <source>
        <dbReference type="RuleBase" id="RU003612"/>
    </source>
</evidence>
<evidence type="ECO:0000256" key="1">
    <source>
        <dbReference type="ARBA" id="ARBA00022475"/>
    </source>
</evidence>
<evidence type="ECO:0000256" key="2">
    <source>
        <dbReference type="ARBA" id="ARBA00022519"/>
    </source>
</evidence>
<dbReference type="AlphaFoldDB" id="W0SEZ1"/>
<dbReference type="HOGENOM" id="CLU_040030_1_1_4"/>
<dbReference type="EMBL" id="AP012547">
    <property type="protein sequence ID" value="BAO29532.1"/>
    <property type="molecule type" value="Genomic_DNA"/>
</dbReference>
<dbReference type="GO" id="GO:0032153">
    <property type="term" value="C:cell division site"/>
    <property type="evidence" value="ECO:0007669"/>
    <property type="project" value="TreeGrafter"/>
</dbReference>
<keyword evidence="5" id="KW-1133">Transmembrane helix</keyword>
<sequence>MAISELQIALIGAGAVAVGMVWGYNAWQDRKHRGTAERIFKGGQEDALLDGQQAAPPAASTAVLPANELVRREPGERHEPRFGDGVGEAEEPAASASEPSAAVGNPPPVEAEPEPQPVLPVEYADSVVDCVLRMSAPTAVPAPAVWAMQNAWAGDLSKPLHWLVRDEADGLWRRIDAHDSGRYREWVAALQLADRRGPVSDGEIARFFDSVQQVAKQSGAELDLPSRSVTVLRADRLDQFCASVDIQFVLHVVEALGGVFPGTKLRGVAEAAGLALEADGVFRARDAAGGELFTVANLGTERLDAESIKSLATHGLTLSLDVPRVADGAQAFDRMLATARQLAATMGGELVDAQRVPLSVAMIDAIRARTVELQQTMRDGGIDPGGIRALRLFS</sequence>
<comment type="similarity">
    <text evidence="8">Belongs to the ZipA family.</text>
</comment>
<keyword evidence="3 8" id="KW-0132">Cell division</keyword>
<dbReference type="SUPFAM" id="SSF64383">
    <property type="entry name" value="Cell-division protein ZipA, C-terminal domain"/>
    <property type="match status" value="1"/>
</dbReference>
<accession>W0SEZ1</accession>
<dbReference type="OrthoDB" id="8521018at2"/>
<proteinExistence type="inferred from homology"/>
<feature type="compositionally biased region" description="Low complexity" evidence="10">
    <location>
        <begin position="92"/>
        <end position="104"/>
    </location>
</feature>
<evidence type="ECO:0000313" key="13">
    <source>
        <dbReference type="Proteomes" id="UP000031637"/>
    </source>
</evidence>
<reference evidence="12 13" key="1">
    <citation type="journal article" date="2014" name="Syst. Appl. Microbiol.">
        <title>Complete genomes of freshwater sulfur oxidizers Sulfuricella denitrificans skB26 and Sulfuritalea hydrogenivorans sk43H: genetic insights into the sulfur oxidation pathway of betaproteobacteria.</title>
        <authorList>
            <person name="Watanabe T."/>
            <person name="Kojima H."/>
            <person name="Fukui M."/>
        </authorList>
    </citation>
    <scope>NUCLEOTIDE SEQUENCE [LARGE SCALE GENOMIC DNA]</scope>
    <source>
        <strain evidence="12">DSM22779</strain>
    </source>
</reference>
<evidence type="ECO:0000256" key="3">
    <source>
        <dbReference type="ARBA" id="ARBA00022618"/>
    </source>
</evidence>
<organism evidence="12 13">
    <name type="scientific">Sulfuritalea hydrogenivorans sk43H</name>
    <dbReference type="NCBI Taxonomy" id="1223802"/>
    <lineage>
        <taxon>Bacteria</taxon>
        <taxon>Pseudomonadati</taxon>
        <taxon>Pseudomonadota</taxon>
        <taxon>Betaproteobacteria</taxon>
        <taxon>Nitrosomonadales</taxon>
        <taxon>Sterolibacteriaceae</taxon>
        <taxon>Sulfuritalea</taxon>
    </lineage>
</organism>
<feature type="compositionally biased region" description="Basic and acidic residues" evidence="10">
    <location>
        <begin position="69"/>
        <end position="82"/>
    </location>
</feature>
<feature type="domain" description="ZipA C-terminal FtsZ-binding" evidence="11">
    <location>
        <begin position="244"/>
        <end position="370"/>
    </location>
</feature>
<dbReference type="GO" id="GO:0000917">
    <property type="term" value="P:division septum assembly"/>
    <property type="evidence" value="ECO:0007669"/>
    <property type="project" value="TreeGrafter"/>
</dbReference>
<dbReference type="Gene3D" id="3.30.1400.10">
    <property type="entry name" value="ZipA, C-terminal FtsZ-binding domain"/>
    <property type="match status" value="1"/>
</dbReference>
<comment type="function">
    <text evidence="8">Essential cell division protein that stabilizes the FtsZ protofilaments by cross-linking them and that serves as a cytoplasmic membrane anchor for the Z ring. Also required for the recruitment to the septal ring of downstream cell division proteins.</text>
</comment>
<evidence type="ECO:0000313" key="12">
    <source>
        <dbReference type="EMBL" id="BAO29532.1"/>
    </source>
</evidence>
<dbReference type="STRING" id="1223802.SUTH_01740"/>
<keyword evidence="4 9" id="KW-0812">Transmembrane</keyword>
<evidence type="ECO:0000256" key="10">
    <source>
        <dbReference type="SAM" id="MobiDB-lite"/>
    </source>
</evidence>